<organism evidence="9 10">
    <name type="scientific">Blastopirellula sediminis</name>
    <dbReference type="NCBI Taxonomy" id="2894196"/>
    <lineage>
        <taxon>Bacteria</taxon>
        <taxon>Pseudomonadati</taxon>
        <taxon>Planctomycetota</taxon>
        <taxon>Planctomycetia</taxon>
        <taxon>Pirellulales</taxon>
        <taxon>Pirellulaceae</taxon>
        <taxon>Blastopirellula</taxon>
    </lineage>
</organism>
<evidence type="ECO:0000256" key="3">
    <source>
        <dbReference type="ARBA" id="ARBA00022692"/>
    </source>
</evidence>
<feature type="domain" description="EamA" evidence="8">
    <location>
        <begin position="4"/>
        <end position="137"/>
    </location>
</feature>
<reference evidence="9" key="1">
    <citation type="submission" date="2021-11" db="EMBL/GenBank/DDBJ databases">
        <title>Genome sequence.</title>
        <authorList>
            <person name="Sun Q."/>
        </authorList>
    </citation>
    <scope>NUCLEOTIDE SEQUENCE</scope>
    <source>
        <strain evidence="9">JC732</strain>
    </source>
</reference>
<feature type="transmembrane region" description="Helical" evidence="7">
    <location>
        <begin position="65"/>
        <end position="88"/>
    </location>
</feature>
<feature type="transmembrane region" description="Helical" evidence="7">
    <location>
        <begin position="180"/>
        <end position="199"/>
    </location>
</feature>
<feature type="region of interest" description="Disordered" evidence="6">
    <location>
        <begin position="290"/>
        <end position="327"/>
    </location>
</feature>
<dbReference type="InterPro" id="IPR037185">
    <property type="entry name" value="EmrE-like"/>
</dbReference>
<feature type="domain" description="EamA" evidence="8">
    <location>
        <begin position="149"/>
        <end position="283"/>
    </location>
</feature>
<comment type="similarity">
    <text evidence="2">Belongs to the EamA transporter family.</text>
</comment>
<feature type="transmembrane region" description="Helical" evidence="7">
    <location>
        <begin position="148"/>
        <end position="168"/>
    </location>
</feature>
<evidence type="ECO:0000259" key="8">
    <source>
        <dbReference type="Pfam" id="PF00892"/>
    </source>
</evidence>
<keyword evidence="10" id="KW-1185">Reference proteome</keyword>
<proteinExistence type="inferred from homology"/>
<evidence type="ECO:0000256" key="1">
    <source>
        <dbReference type="ARBA" id="ARBA00004141"/>
    </source>
</evidence>
<keyword evidence="5 7" id="KW-0472">Membrane</keyword>
<dbReference type="Proteomes" id="UP001139103">
    <property type="component" value="Unassembled WGS sequence"/>
</dbReference>
<dbReference type="RefSeq" id="WP_230215124.1">
    <property type="nucleotide sequence ID" value="NZ_JAJKFT010000002.1"/>
</dbReference>
<evidence type="ECO:0000256" key="2">
    <source>
        <dbReference type="ARBA" id="ARBA00007362"/>
    </source>
</evidence>
<accession>A0A9X1SHG7</accession>
<feature type="transmembrane region" description="Helical" evidence="7">
    <location>
        <begin position="125"/>
        <end position="142"/>
    </location>
</feature>
<keyword evidence="4 7" id="KW-1133">Transmembrane helix</keyword>
<dbReference type="AlphaFoldDB" id="A0A9X1SHG7"/>
<dbReference type="EMBL" id="JAJKFT010000002">
    <property type="protein sequence ID" value="MCC9627194.1"/>
    <property type="molecule type" value="Genomic_DNA"/>
</dbReference>
<dbReference type="SUPFAM" id="SSF103481">
    <property type="entry name" value="Multidrug resistance efflux transporter EmrE"/>
    <property type="match status" value="2"/>
</dbReference>
<evidence type="ECO:0000313" key="9">
    <source>
        <dbReference type="EMBL" id="MCC9627194.1"/>
    </source>
</evidence>
<feature type="transmembrane region" description="Helical" evidence="7">
    <location>
        <begin position="32"/>
        <end position="53"/>
    </location>
</feature>
<feature type="transmembrane region" description="Helical" evidence="7">
    <location>
        <begin position="243"/>
        <end position="261"/>
    </location>
</feature>
<feature type="transmembrane region" description="Helical" evidence="7">
    <location>
        <begin position="94"/>
        <end position="113"/>
    </location>
</feature>
<dbReference type="InterPro" id="IPR050638">
    <property type="entry name" value="AA-Vitamin_Transporters"/>
</dbReference>
<name>A0A9X1SHG7_9BACT</name>
<evidence type="ECO:0000256" key="5">
    <source>
        <dbReference type="ARBA" id="ARBA00023136"/>
    </source>
</evidence>
<evidence type="ECO:0000256" key="4">
    <source>
        <dbReference type="ARBA" id="ARBA00022989"/>
    </source>
</evidence>
<dbReference type="InterPro" id="IPR000620">
    <property type="entry name" value="EamA_dom"/>
</dbReference>
<dbReference type="GO" id="GO:0016020">
    <property type="term" value="C:membrane"/>
    <property type="evidence" value="ECO:0007669"/>
    <property type="project" value="UniProtKB-SubCell"/>
</dbReference>
<dbReference type="PANTHER" id="PTHR32322:SF2">
    <property type="entry name" value="EAMA DOMAIN-CONTAINING PROTEIN"/>
    <property type="match status" value="1"/>
</dbReference>
<gene>
    <name evidence="9" type="ORF">LOC68_02125</name>
</gene>
<evidence type="ECO:0000256" key="6">
    <source>
        <dbReference type="SAM" id="MobiDB-lite"/>
    </source>
</evidence>
<dbReference type="PANTHER" id="PTHR32322">
    <property type="entry name" value="INNER MEMBRANE TRANSPORTER"/>
    <property type="match status" value="1"/>
</dbReference>
<protein>
    <submittedName>
        <fullName evidence="9">DMT family transporter</fullName>
    </submittedName>
</protein>
<sequence length="327" mass="35085">MTAWSILSASICALIWAGQAIAVKLSVVDLPPFFVITLRFLLALPLVAALACACGTSLRAARNQWFILAVSGVLVALQFSLFTIGTTYTTSARSIVLINTFPIFTALFCHLFLTHSQTNLRQRIGLGLAIAGVWVIFLHRAAEPGISLLGDILVLLSAASMAAKIVYVRVILQRLDPIQLVFWSTCIGMVICGLISFSSETVPATALTTSALTAVAYQGLLVSGVAVLLWTTLLKYHNPNELNIFRLTSPLLGVLGAWLFMADPLPPNLLLGCALVTAGLLSTTLRSGRAEENDEDVATSPTLFSELEENRPRNFPVSKNMGPDSVA</sequence>
<dbReference type="Pfam" id="PF00892">
    <property type="entry name" value="EamA"/>
    <property type="match status" value="2"/>
</dbReference>
<evidence type="ECO:0000313" key="10">
    <source>
        <dbReference type="Proteomes" id="UP001139103"/>
    </source>
</evidence>
<feature type="transmembrane region" description="Helical" evidence="7">
    <location>
        <begin position="211"/>
        <end position="231"/>
    </location>
</feature>
<comment type="caution">
    <text evidence="9">The sequence shown here is derived from an EMBL/GenBank/DDBJ whole genome shotgun (WGS) entry which is preliminary data.</text>
</comment>
<keyword evidence="3 7" id="KW-0812">Transmembrane</keyword>
<comment type="subcellular location">
    <subcellularLocation>
        <location evidence="1">Membrane</location>
        <topology evidence="1">Multi-pass membrane protein</topology>
    </subcellularLocation>
</comment>
<evidence type="ECO:0000256" key="7">
    <source>
        <dbReference type="SAM" id="Phobius"/>
    </source>
</evidence>